<gene>
    <name evidence="2" type="ordered locus">Mvan_6015</name>
</gene>
<dbReference type="AlphaFoldDB" id="A1THX0"/>
<reference evidence="2" key="1">
    <citation type="submission" date="2006-12" db="EMBL/GenBank/DDBJ databases">
        <title>Complete sequence of Mycobacterium vanbaalenii PYR-1.</title>
        <authorList>
            <consortium name="US DOE Joint Genome Institute"/>
            <person name="Copeland A."/>
            <person name="Lucas S."/>
            <person name="Lapidus A."/>
            <person name="Barry K."/>
            <person name="Detter J.C."/>
            <person name="Glavina del Rio T."/>
            <person name="Hammon N."/>
            <person name="Israni S."/>
            <person name="Dalin E."/>
            <person name="Tice H."/>
            <person name="Pitluck S."/>
            <person name="Singan V."/>
            <person name="Schmutz J."/>
            <person name="Larimer F."/>
            <person name="Land M."/>
            <person name="Hauser L."/>
            <person name="Kyrpides N."/>
            <person name="Anderson I.J."/>
            <person name="Miller C."/>
            <person name="Richardson P."/>
        </authorList>
    </citation>
    <scope>NUCLEOTIDE SEQUENCE [LARGE SCALE GENOMIC DNA]</scope>
    <source>
        <strain evidence="2">PYR-1</strain>
    </source>
</reference>
<evidence type="ECO:0000313" key="2">
    <source>
        <dbReference type="EMBL" id="ABM16770.1"/>
    </source>
</evidence>
<keyword evidence="1" id="KW-0812">Transmembrane</keyword>
<feature type="transmembrane region" description="Helical" evidence="1">
    <location>
        <begin position="66"/>
        <end position="82"/>
    </location>
</feature>
<feature type="transmembrane region" description="Helical" evidence="1">
    <location>
        <begin position="137"/>
        <end position="160"/>
    </location>
</feature>
<keyword evidence="1" id="KW-0472">Membrane</keyword>
<dbReference type="EMBL" id="CP000511">
    <property type="protein sequence ID" value="ABM16770.1"/>
    <property type="molecule type" value="Genomic_DNA"/>
</dbReference>
<proteinExistence type="predicted"/>
<accession>A1THX0</accession>
<dbReference type="RefSeq" id="WP_011783114.1">
    <property type="nucleotide sequence ID" value="NC_008726.1"/>
</dbReference>
<keyword evidence="3" id="KW-1185">Reference proteome</keyword>
<dbReference type="HOGENOM" id="CLU_586502_0_0_11"/>
<protein>
    <submittedName>
        <fullName evidence="2">Uncharacterized protein</fullName>
    </submittedName>
</protein>
<evidence type="ECO:0000256" key="1">
    <source>
        <dbReference type="SAM" id="Phobius"/>
    </source>
</evidence>
<dbReference type="STRING" id="350058.Mvan_6015"/>
<sequence length="482" mass="53644">MATEIAAEHMEQDDQYAWVDLLPDRHRVSNPWLQIVRDMTAPAPMCDWASEVTTIRIRVYDQIRAFVTRGALLAATTIMLGFAPGTWWLTWILFIPALFQVIFEIVLDFQINKDELTQIPVLRTLTAIAENAHTSTLVNVTGVLGLVAVPCNIVAVSYLSGPGDPTWAKVLALAGAAAYGVSGIMSFLSDTTHYSAHQSPKRVYRMFRAVRPHVWLVIMVAMTAIVAGSVLADRWAADMEPLAWALCLFPVVIGMKQRDYERFLRASSDYLHKIQQEAKSELSKDYHNTNTEVRDFTRRLAENKAVPAELRVQAATLAPVISLMSEAINHDQWARQLKRPSLVGIAEKTGSDWGLNLVIELRLDDLRPRNYELAKALIAALLANVGQAMSDLDDMAKHAPVVVSGEVRAGRVWLAVQDPLPPIEDWCRPGSTTLWLHNDLIAHGGEGLSQHLVDAGNPLAGKEIRANWPVKKPPTKLREVRR</sequence>
<feature type="transmembrane region" description="Helical" evidence="1">
    <location>
        <begin position="166"/>
        <end position="188"/>
    </location>
</feature>
<keyword evidence="1" id="KW-1133">Transmembrane helix</keyword>
<feature type="transmembrane region" description="Helical" evidence="1">
    <location>
        <begin position="209"/>
        <end position="229"/>
    </location>
</feature>
<evidence type="ECO:0000313" key="3">
    <source>
        <dbReference type="Proteomes" id="UP000009159"/>
    </source>
</evidence>
<dbReference type="eggNOG" id="ENOG50313MQ">
    <property type="taxonomic scope" value="Bacteria"/>
</dbReference>
<name>A1THX0_MYCVP</name>
<organism evidence="2 3">
    <name type="scientific">Mycolicibacterium vanbaalenii (strain DSM 7251 / JCM 13017 / BCRC 16820 / KCTC 9966 / NRRL B-24157 / PYR-1)</name>
    <name type="common">Mycobacterium vanbaalenii</name>
    <dbReference type="NCBI Taxonomy" id="350058"/>
    <lineage>
        <taxon>Bacteria</taxon>
        <taxon>Bacillati</taxon>
        <taxon>Actinomycetota</taxon>
        <taxon>Actinomycetes</taxon>
        <taxon>Mycobacteriales</taxon>
        <taxon>Mycobacteriaceae</taxon>
        <taxon>Mycolicibacterium</taxon>
    </lineage>
</organism>
<feature type="transmembrane region" description="Helical" evidence="1">
    <location>
        <begin position="88"/>
        <end position="107"/>
    </location>
</feature>
<dbReference type="KEGG" id="mva:Mvan_6015"/>
<dbReference type="Proteomes" id="UP000009159">
    <property type="component" value="Chromosome"/>
</dbReference>